<sequence length="1016" mass="114551">MRKSSILNLSVAILLAHVIVFPAVLLAGPGTESGFHDELYTEAKELIDRGDTTRLIELISENQHSIYRLALELVESGIEEELIGELQLGRQQVELSLRLAKMYSKVFDDERLQNLCQKYSRWSAKKKANKLKADSLVAQAVNLYWKSEYEDALSTCWKALGIHTELGDRKGMAADLGLAGLVHTYLGQYRSALEHLRRALNLDRGIGYLSGEGNDLNNIAIIYMWTGDYGQALATLERFLEITQATGEKANEATALGNFGVIYQYIGQYHRALDYYSQAVEIQRTLGLKRQEAINFSNIGIVHFHNLAQYSDAIEFLSQALATFDGLGDKSSAGKALLDIGSAYAKSGKHEKGLQYIKRALSIFRDIGNRYYEASALLWAGWTRKCLGDLDSALTSFWAAFRIGLELDSPEIIWQAQQDIGDTYERQGHLEKALRSYADAVETLEGLRIEIGVEELKASFISNKIELYESVIRLLYELHQKQPYKGYDALGFSYSERCRSRSFLDHLVESAWNAAQENETDLMTQEKELIKKISALHFRLLHRGKEKTERENIKGELQKAESLLQSIRLKRGIRPTLINLTSPRPLTLEEIQQNITDEGDLILEYFLGENRIYLWAISKSDIRFYQLDDANEIMNAILFYQSFMDDTSKMIPLIKMGFHLYQRLLARAISESKVSGDLIVIPDGKLFYLPFEALVTKSPGQLEKNLEIPYLIQSHNITYAPSASVLVHLMKRTQQTVETASLDLLAFGDPMSKGEFALSTGREPSRTDSVRAIEVGPTTYPYQFPRLNFAQWEVDRIGRLFKNSRRRLFLREDAREDVLKASDTISYKIIHFAAHGVLNEMIPSGSGILLSFDDDPAEDGFLSLREIADLYLNTDLVVLSACETGLGQYVRGEGILGLSRTFMYAGAPSVVVSLWKVNDQSTAELMERFCRRLVSGEKKNQALRLAKLDMMASTDPELHHPFHWAPFVLIGESKSPIQIEGPSPFTPQVILLILGITVVSSLFAGTAIRQHRSPKP</sequence>
<dbReference type="SMART" id="SM00028">
    <property type="entry name" value="TPR"/>
    <property type="match status" value="7"/>
</dbReference>
<dbReference type="InterPro" id="IPR024983">
    <property type="entry name" value="CHAT_dom"/>
</dbReference>
<dbReference type="InterPro" id="IPR011990">
    <property type="entry name" value="TPR-like_helical_dom_sf"/>
</dbReference>
<proteinExistence type="predicted"/>
<dbReference type="Pfam" id="PF13181">
    <property type="entry name" value="TPR_8"/>
    <property type="match status" value="1"/>
</dbReference>
<organism evidence="4 5">
    <name type="scientific">candidate division TA06 bacterium</name>
    <dbReference type="NCBI Taxonomy" id="2250710"/>
    <lineage>
        <taxon>Bacteria</taxon>
        <taxon>Bacteria division TA06</taxon>
    </lineage>
</organism>
<gene>
    <name evidence="4" type="ORF">E3J62_08535</name>
</gene>
<protein>
    <submittedName>
        <fullName evidence="4">CHAT domain-containing protein</fullName>
    </submittedName>
</protein>
<feature type="transmembrane region" description="Helical" evidence="2">
    <location>
        <begin position="989"/>
        <end position="1008"/>
    </location>
</feature>
<keyword evidence="2" id="KW-0472">Membrane</keyword>
<dbReference type="PROSITE" id="PS50293">
    <property type="entry name" value="TPR_REGION"/>
    <property type="match status" value="1"/>
</dbReference>
<keyword evidence="2" id="KW-0812">Transmembrane</keyword>
<dbReference type="InterPro" id="IPR019734">
    <property type="entry name" value="TPR_rpt"/>
</dbReference>
<name>A0A523URG7_UNCT6</name>
<feature type="repeat" description="TPR" evidence="1">
    <location>
        <begin position="253"/>
        <end position="286"/>
    </location>
</feature>
<feature type="domain" description="CHAT" evidence="3">
    <location>
        <begin position="659"/>
        <end position="972"/>
    </location>
</feature>
<keyword evidence="2" id="KW-1133">Transmembrane helix</keyword>
<comment type="caution">
    <text evidence="4">The sequence shown here is derived from an EMBL/GenBank/DDBJ whole genome shotgun (WGS) entry which is preliminary data.</text>
</comment>
<reference evidence="4 5" key="1">
    <citation type="submission" date="2019-03" db="EMBL/GenBank/DDBJ databases">
        <title>Metabolic potential of uncultured bacteria and archaea associated with petroleum seepage in deep-sea sediments.</title>
        <authorList>
            <person name="Dong X."/>
            <person name="Hubert C."/>
        </authorList>
    </citation>
    <scope>NUCLEOTIDE SEQUENCE [LARGE SCALE GENOMIC DNA]</scope>
    <source>
        <strain evidence="4">E44_bin18</strain>
    </source>
</reference>
<dbReference type="PANTHER" id="PTHR10098">
    <property type="entry name" value="RAPSYN-RELATED"/>
    <property type="match status" value="1"/>
</dbReference>
<dbReference type="AlphaFoldDB" id="A0A523URG7"/>
<dbReference type="Pfam" id="PF13424">
    <property type="entry name" value="TPR_12"/>
    <property type="match status" value="2"/>
</dbReference>
<evidence type="ECO:0000259" key="3">
    <source>
        <dbReference type="Pfam" id="PF12770"/>
    </source>
</evidence>
<dbReference type="Pfam" id="PF12770">
    <property type="entry name" value="CHAT"/>
    <property type="match status" value="1"/>
</dbReference>
<evidence type="ECO:0000256" key="1">
    <source>
        <dbReference type="PROSITE-ProRule" id="PRU00339"/>
    </source>
</evidence>
<accession>A0A523URG7</accession>
<dbReference type="SUPFAM" id="SSF48452">
    <property type="entry name" value="TPR-like"/>
    <property type="match status" value="2"/>
</dbReference>
<keyword evidence="1" id="KW-0802">TPR repeat</keyword>
<evidence type="ECO:0000313" key="5">
    <source>
        <dbReference type="Proteomes" id="UP000315525"/>
    </source>
</evidence>
<evidence type="ECO:0000256" key="2">
    <source>
        <dbReference type="SAM" id="Phobius"/>
    </source>
</evidence>
<dbReference type="Proteomes" id="UP000315525">
    <property type="component" value="Unassembled WGS sequence"/>
</dbReference>
<evidence type="ECO:0000313" key="4">
    <source>
        <dbReference type="EMBL" id="TET45146.1"/>
    </source>
</evidence>
<dbReference type="Gene3D" id="1.25.40.10">
    <property type="entry name" value="Tetratricopeptide repeat domain"/>
    <property type="match status" value="2"/>
</dbReference>
<dbReference type="EMBL" id="SOJN01000094">
    <property type="protein sequence ID" value="TET45146.1"/>
    <property type="molecule type" value="Genomic_DNA"/>
</dbReference>
<feature type="repeat" description="TPR" evidence="1">
    <location>
        <begin position="334"/>
        <end position="367"/>
    </location>
</feature>
<dbReference type="PROSITE" id="PS50005">
    <property type="entry name" value="TPR"/>
    <property type="match status" value="2"/>
</dbReference>